<gene>
    <name evidence="1" type="ORF">Lalb_Chr24g0399441</name>
</gene>
<protein>
    <submittedName>
        <fullName evidence="1">Uncharacterized protein</fullName>
    </submittedName>
</protein>
<sequence>MATSFSLCFSKCLIHHHSFLRICSSRRYESSPMIKVWIQVSQEEVSNFNSPIIHAHENTQVRKRFEYLPYNSSQWIRL</sequence>
<accession>A0A6A4N961</accession>
<dbReference type="Proteomes" id="UP000447434">
    <property type="component" value="Chromosome 24"/>
</dbReference>
<reference evidence="2" key="1">
    <citation type="journal article" date="2020" name="Nat. Commun.">
        <title>Genome sequence of the cluster root forming white lupin.</title>
        <authorList>
            <person name="Hufnagel B."/>
            <person name="Marques A."/>
            <person name="Soriano A."/>
            <person name="Marques L."/>
            <person name="Divol F."/>
            <person name="Doumas P."/>
            <person name="Sallet E."/>
            <person name="Mancinotti D."/>
            <person name="Carrere S."/>
            <person name="Marande W."/>
            <person name="Arribat S."/>
            <person name="Keller J."/>
            <person name="Huneau C."/>
            <person name="Blein T."/>
            <person name="Aime D."/>
            <person name="Laguerre M."/>
            <person name="Taylor J."/>
            <person name="Schubert V."/>
            <person name="Nelson M."/>
            <person name="Geu-Flores F."/>
            <person name="Crespi M."/>
            <person name="Gallardo-Guerrero K."/>
            <person name="Delaux P.-M."/>
            <person name="Salse J."/>
            <person name="Berges H."/>
            <person name="Guyot R."/>
            <person name="Gouzy J."/>
            <person name="Peret B."/>
        </authorList>
    </citation>
    <scope>NUCLEOTIDE SEQUENCE [LARGE SCALE GENOMIC DNA]</scope>
    <source>
        <strain evidence="2">cv. Amiga</strain>
    </source>
</reference>
<evidence type="ECO:0000313" key="2">
    <source>
        <dbReference type="Proteomes" id="UP000447434"/>
    </source>
</evidence>
<proteinExistence type="predicted"/>
<dbReference type="AlphaFoldDB" id="A0A6A4N961"/>
<keyword evidence="2" id="KW-1185">Reference proteome</keyword>
<name>A0A6A4N961_LUPAL</name>
<evidence type="ECO:0000313" key="1">
    <source>
        <dbReference type="EMBL" id="KAE9586210.1"/>
    </source>
</evidence>
<comment type="caution">
    <text evidence="1">The sequence shown here is derived from an EMBL/GenBank/DDBJ whole genome shotgun (WGS) entry which is preliminary data.</text>
</comment>
<organism evidence="1 2">
    <name type="scientific">Lupinus albus</name>
    <name type="common">White lupine</name>
    <name type="synonym">Lupinus termis</name>
    <dbReference type="NCBI Taxonomy" id="3870"/>
    <lineage>
        <taxon>Eukaryota</taxon>
        <taxon>Viridiplantae</taxon>
        <taxon>Streptophyta</taxon>
        <taxon>Embryophyta</taxon>
        <taxon>Tracheophyta</taxon>
        <taxon>Spermatophyta</taxon>
        <taxon>Magnoliopsida</taxon>
        <taxon>eudicotyledons</taxon>
        <taxon>Gunneridae</taxon>
        <taxon>Pentapetalae</taxon>
        <taxon>rosids</taxon>
        <taxon>fabids</taxon>
        <taxon>Fabales</taxon>
        <taxon>Fabaceae</taxon>
        <taxon>Papilionoideae</taxon>
        <taxon>50 kb inversion clade</taxon>
        <taxon>genistoids sensu lato</taxon>
        <taxon>core genistoids</taxon>
        <taxon>Genisteae</taxon>
        <taxon>Lupinus</taxon>
    </lineage>
</organism>
<dbReference type="EMBL" id="WOCE01000024">
    <property type="protein sequence ID" value="KAE9586210.1"/>
    <property type="molecule type" value="Genomic_DNA"/>
</dbReference>